<keyword evidence="1" id="KW-1133">Transmembrane helix</keyword>
<accession>A0A915IZ76</accession>
<dbReference type="WBParaSite" id="nRc.2.0.1.t19008-RA">
    <property type="protein sequence ID" value="nRc.2.0.1.t19008-RA"/>
    <property type="gene ID" value="nRc.2.0.1.g19008"/>
</dbReference>
<evidence type="ECO:0000313" key="2">
    <source>
        <dbReference type="Proteomes" id="UP000887565"/>
    </source>
</evidence>
<dbReference type="Proteomes" id="UP000887565">
    <property type="component" value="Unplaced"/>
</dbReference>
<reference evidence="3" key="1">
    <citation type="submission" date="2022-11" db="UniProtKB">
        <authorList>
            <consortium name="WormBaseParasite"/>
        </authorList>
    </citation>
    <scope>IDENTIFICATION</scope>
</reference>
<proteinExistence type="predicted"/>
<feature type="transmembrane region" description="Helical" evidence="1">
    <location>
        <begin position="200"/>
        <end position="225"/>
    </location>
</feature>
<keyword evidence="1" id="KW-0472">Membrane</keyword>
<name>A0A915IZ76_ROMCU</name>
<keyword evidence="1" id="KW-0812">Transmembrane</keyword>
<evidence type="ECO:0000256" key="1">
    <source>
        <dbReference type="SAM" id="Phobius"/>
    </source>
</evidence>
<protein>
    <submittedName>
        <fullName evidence="3">Uncharacterized protein</fullName>
    </submittedName>
</protein>
<dbReference type="AlphaFoldDB" id="A0A915IZ76"/>
<evidence type="ECO:0000313" key="3">
    <source>
        <dbReference type="WBParaSite" id="nRc.2.0.1.t19008-RA"/>
    </source>
</evidence>
<keyword evidence="2" id="KW-1185">Reference proteome</keyword>
<organism evidence="2 3">
    <name type="scientific">Romanomermis culicivorax</name>
    <name type="common">Nematode worm</name>
    <dbReference type="NCBI Taxonomy" id="13658"/>
    <lineage>
        <taxon>Eukaryota</taxon>
        <taxon>Metazoa</taxon>
        <taxon>Ecdysozoa</taxon>
        <taxon>Nematoda</taxon>
        <taxon>Enoplea</taxon>
        <taxon>Dorylaimia</taxon>
        <taxon>Mermithida</taxon>
        <taxon>Mermithoidea</taxon>
        <taxon>Mermithidae</taxon>
        <taxon>Romanomermis</taxon>
    </lineage>
</organism>
<sequence>MIDAATQDLQFFCKEDLGQIDKYSFILENVRDFELKKIEAVAMIVDSAMEDSHYNGYNSLEKLTIASKSTIFDSKLLEFSTFGRRLSFMMASKDSEQEAVYTRFEKRSIMTMAVFRCDVLPTIFVFVIFPIFVVRLHATTTINSSLALNVDEKMTIDNNSTSKNREPNLFNLNKTDVDTFVKNAEMKLREIMKVPYMQSVVLPALIGITCALLTVIIVCCIRVCVRAQLKKRRKRRIRSLADELKSDKSMLADNSSDEEF</sequence>
<feature type="transmembrane region" description="Helical" evidence="1">
    <location>
        <begin position="113"/>
        <end position="134"/>
    </location>
</feature>